<comment type="subcellular location">
    <subcellularLocation>
        <location evidence="1">Nucleus</location>
    </subcellularLocation>
</comment>
<dbReference type="InterPro" id="IPR051372">
    <property type="entry name" value="CWC21"/>
</dbReference>
<keyword evidence="5" id="KW-0508">mRNA splicing</keyword>
<evidence type="ECO:0000256" key="3">
    <source>
        <dbReference type="ARBA" id="ARBA00022664"/>
    </source>
</evidence>
<dbReference type="PANTHER" id="PTHR36562:SF5">
    <property type="entry name" value="SERINE_ARGININE REPETITIVE MATRIX 2"/>
    <property type="match status" value="1"/>
</dbReference>
<evidence type="ECO:0000256" key="6">
    <source>
        <dbReference type="ARBA" id="ARBA00023242"/>
    </source>
</evidence>
<protein>
    <submittedName>
        <fullName evidence="9">Uncharacterized protein LOC108840724</fullName>
    </submittedName>
</protein>
<name>A0A6J0MAP1_RAPSA</name>
<evidence type="ECO:0000256" key="2">
    <source>
        <dbReference type="ARBA" id="ARBA00005954"/>
    </source>
</evidence>
<dbReference type="GO" id="GO:0005681">
    <property type="term" value="C:spliceosomal complex"/>
    <property type="evidence" value="ECO:0007669"/>
    <property type="project" value="UniProtKB-KW"/>
</dbReference>
<evidence type="ECO:0000256" key="5">
    <source>
        <dbReference type="ARBA" id="ARBA00023187"/>
    </source>
</evidence>
<dbReference type="OrthoDB" id="1111094at2759"/>
<dbReference type="GO" id="GO:0008380">
    <property type="term" value="P:RNA splicing"/>
    <property type="evidence" value="ECO:0007669"/>
    <property type="project" value="UniProtKB-KW"/>
</dbReference>
<dbReference type="Pfam" id="PF08312">
    <property type="entry name" value="cwf21"/>
    <property type="match status" value="1"/>
</dbReference>
<evidence type="ECO:0000313" key="8">
    <source>
        <dbReference type="Proteomes" id="UP000504610"/>
    </source>
</evidence>
<proteinExistence type="inferred from homology"/>
<evidence type="ECO:0000259" key="7">
    <source>
        <dbReference type="Pfam" id="PF08312"/>
    </source>
</evidence>
<reference evidence="8" key="1">
    <citation type="journal article" date="2019" name="Database">
        <title>The radish genome database (RadishGD): an integrated information resource for radish genomics.</title>
        <authorList>
            <person name="Yu H.J."/>
            <person name="Baek S."/>
            <person name="Lee Y.J."/>
            <person name="Cho A."/>
            <person name="Mun J.H."/>
        </authorList>
    </citation>
    <scope>NUCLEOTIDE SEQUENCE [LARGE SCALE GENOMIC DNA]</scope>
    <source>
        <strain evidence="8">cv. WK10039</strain>
    </source>
</reference>
<accession>A0A6J0MAP1</accession>
<keyword evidence="6" id="KW-0539">Nucleus</keyword>
<evidence type="ECO:0000313" key="9">
    <source>
        <dbReference type="RefSeq" id="XP_018469053.1"/>
    </source>
</evidence>
<feature type="domain" description="CWF21" evidence="7">
    <location>
        <begin position="51"/>
        <end position="93"/>
    </location>
</feature>
<reference evidence="9" key="2">
    <citation type="submission" date="2025-08" db="UniProtKB">
        <authorList>
            <consortium name="RefSeq"/>
        </authorList>
    </citation>
    <scope>IDENTIFICATION</scope>
    <source>
        <tissue evidence="9">Leaf</tissue>
    </source>
</reference>
<keyword evidence="4" id="KW-0747">Spliceosome</keyword>
<sequence length="155" mass="16606">MYNGIGLQTARGSGTNGYVQTNGGKAVNGGKGFSDDQGTADLSKKPNKGVLEHDSKRQIHLKLAVLEDKLINHGFSDAEIALKLEEARLKFEASAAVCNESHVLNDAKISDTQTHQVAARKEKQMEAFRAALGLRDQQLAEESATDDEATGGIVK</sequence>
<comment type="similarity">
    <text evidence="2">Belongs to the CWC21 family.</text>
</comment>
<dbReference type="AlphaFoldDB" id="A0A6J0MAP1"/>
<evidence type="ECO:0000256" key="1">
    <source>
        <dbReference type="ARBA" id="ARBA00004123"/>
    </source>
</evidence>
<keyword evidence="3" id="KW-0507">mRNA processing</keyword>
<dbReference type="GO" id="GO:0006397">
    <property type="term" value="P:mRNA processing"/>
    <property type="evidence" value="ECO:0007669"/>
    <property type="project" value="UniProtKB-KW"/>
</dbReference>
<gene>
    <name evidence="9" type="primary">LOC108840724</name>
</gene>
<dbReference type="PANTHER" id="PTHR36562">
    <property type="entry name" value="SERINE/ARGININE REPETITIVE MATRIX 2"/>
    <property type="match status" value="1"/>
</dbReference>
<evidence type="ECO:0000256" key="4">
    <source>
        <dbReference type="ARBA" id="ARBA00022728"/>
    </source>
</evidence>
<dbReference type="CDD" id="cd21372">
    <property type="entry name" value="cwf21_CWC21-like"/>
    <property type="match status" value="1"/>
</dbReference>
<dbReference type="RefSeq" id="XP_018469053.1">
    <property type="nucleotide sequence ID" value="XM_018613551.2"/>
</dbReference>
<dbReference type="InterPro" id="IPR013170">
    <property type="entry name" value="mRNA_splic_Cwf21_dom"/>
</dbReference>
<dbReference type="KEGG" id="rsz:108840724"/>
<keyword evidence="8" id="KW-1185">Reference proteome</keyword>
<dbReference type="Proteomes" id="UP000504610">
    <property type="component" value="Chromosome 2"/>
</dbReference>
<organism evidence="8 9">
    <name type="scientific">Raphanus sativus</name>
    <name type="common">Radish</name>
    <name type="synonym">Raphanus raphanistrum var. sativus</name>
    <dbReference type="NCBI Taxonomy" id="3726"/>
    <lineage>
        <taxon>Eukaryota</taxon>
        <taxon>Viridiplantae</taxon>
        <taxon>Streptophyta</taxon>
        <taxon>Embryophyta</taxon>
        <taxon>Tracheophyta</taxon>
        <taxon>Spermatophyta</taxon>
        <taxon>Magnoliopsida</taxon>
        <taxon>eudicotyledons</taxon>
        <taxon>Gunneridae</taxon>
        <taxon>Pentapetalae</taxon>
        <taxon>rosids</taxon>
        <taxon>malvids</taxon>
        <taxon>Brassicales</taxon>
        <taxon>Brassicaceae</taxon>
        <taxon>Brassiceae</taxon>
        <taxon>Raphanus</taxon>
    </lineage>
</organism>
<dbReference type="GeneID" id="108840724"/>